<dbReference type="InterPro" id="IPR018688">
    <property type="entry name" value="PpoB2-like"/>
</dbReference>
<accession>A0ABM8WV78</accession>
<name>A0ABM8WV78_9BURK</name>
<feature type="transmembrane region" description="Helical" evidence="1">
    <location>
        <begin position="113"/>
        <end position="135"/>
    </location>
</feature>
<feature type="transmembrane region" description="Helical" evidence="1">
    <location>
        <begin position="220"/>
        <end position="240"/>
    </location>
</feature>
<keyword evidence="3" id="KW-1185">Reference proteome</keyword>
<keyword evidence="1" id="KW-0472">Membrane</keyword>
<gene>
    <name evidence="2" type="ORF">LMG21510_01650</name>
</gene>
<comment type="caution">
    <text evidence="2">The sequence shown here is derived from an EMBL/GenBank/DDBJ whole genome shotgun (WGS) entry which is preliminary data.</text>
</comment>
<evidence type="ECO:0000313" key="2">
    <source>
        <dbReference type="EMBL" id="CAG9171416.1"/>
    </source>
</evidence>
<dbReference type="RefSeq" id="WP_224041060.1">
    <property type="nucleotide sequence ID" value="NZ_CAJZAH010000002.1"/>
</dbReference>
<feature type="transmembrane region" description="Helical" evidence="1">
    <location>
        <begin position="79"/>
        <end position="101"/>
    </location>
</feature>
<dbReference type="Pfam" id="PF09948">
    <property type="entry name" value="PpoB2"/>
    <property type="match status" value="1"/>
</dbReference>
<evidence type="ECO:0008006" key="4">
    <source>
        <dbReference type="Google" id="ProtNLM"/>
    </source>
</evidence>
<evidence type="ECO:0000256" key="1">
    <source>
        <dbReference type="SAM" id="Phobius"/>
    </source>
</evidence>
<feature type="transmembrane region" description="Helical" evidence="1">
    <location>
        <begin position="155"/>
        <end position="174"/>
    </location>
</feature>
<feature type="transmembrane region" description="Helical" evidence="1">
    <location>
        <begin position="252"/>
        <end position="272"/>
    </location>
</feature>
<keyword evidence="1" id="KW-1133">Transmembrane helix</keyword>
<sequence>MTTAVDARATGACDDKRPSLSAFAGVSALALAMAATAMVSHVAAMSAMGGVPMPGGWLLSPLWTPMCGGTWPRAAASFFGMWTAMMTAMMLPAALPALWRYHATVAADAPRRAALTALAGTGYVAVWSALGLLVFPLGASTAALLLHWPAMARAVPLLAGAMVLAAGALQCTGWKARHLRHCRAAAPAGVPSSHGAGAWRYGVRLGAHCTLSCAGLTASLLALGVMDAGAMAAVTVAVAVERLSCAAEACARGIGVVLGGIGACLVVSALYAR</sequence>
<proteinExistence type="predicted"/>
<protein>
    <recommendedName>
        <fullName evidence="4">DUF2182 domain-containing protein</fullName>
    </recommendedName>
</protein>
<keyword evidence="1" id="KW-0812">Transmembrane</keyword>
<dbReference type="Proteomes" id="UP000721236">
    <property type="component" value="Unassembled WGS sequence"/>
</dbReference>
<organism evidence="2 3">
    <name type="scientific">Cupriavidus respiraculi</name>
    <dbReference type="NCBI Taxonomy" id="195930"/>
    <lineage>
        <taxon>Bacteria</taxon>
        <taxon>Pseudomonadati</taxon>
        <taxon>Pseudomonadota</taxon>
        <taxon>Betaproteobacteria</taxon>
        <taxon>Burkholderiales</taxon>
        <taxon>Burkholderiaceae</taxon>
        <taxon>Cupriavidus</taxon>
    </lineage>
</organism>
<evidence type="ECO:0000313" key="3">
    <source>
        <dbReference type="Proteomes" id="UP000721236"/>
    </source>
</evidence>
<feature type="transmembrane region" description="Helical" evidence="1">
    <location>
        <begin position="20"/>
        <end position="44"/>
    </location>
</feature>
<dbReference type="EMBL" id="CAJZAH010000002">
    <property type="protein sequence ID" value="CAG9171416.1"/>
    <property type="molecule type" value="Genomic_DNA"/>
</dbReference>
<reference evidence="2 3" key="1">
    <citation type="submission" date="2021-08" db="EMBL/GenBank/DDBJ databases">
        <authorList>
            <person name="Peeters C."/>
        </authorList>
    </citation>
    <scope>NUCLEOTIDE SEQUENCE [LARGE SCALE GENOMIC DNA]</scope>
    <source>
        <strain evidence="2 3">LMG 21510</strain>
    </source>
</reference>